<accession>A0A537J5W5</accession>
<gene>
    <name evidence="1" type="ORF">E6H03_11200</name>
</gene>
<dbReference type="Proteomes" id="UP000318093">
    <property type="component" value="Unassembled WGS sequence"/>
</dbReference>
<proteinExistence type="predicted"/>
<organism evidence="1 2">
    <name type="scientific">Candidatus Segetimicrobium genomatis</name>
    <dbReference type="NCBI Taxonomy" id="2569760"/>
    <lineage>
        <taxon>Bacteria</taxon>
        <taxon>Bacillati</taxon>
        <taxon>Candidatus Sysuimicrobiota</taxon>
        <taxon>Candidatus Sysuimicrobiia</taxon>
        <taxon>Candidatus Sysuimicrobiales</taxon>
        <taxon>Candidatus Segetimicrobiaceae</taxon>
        <taxon>Candidatus Segetimicrobium</taxon>
    </lineage>
</organism>
<name>A0A537J5W5_9BACT</name>
<dbReference type="Gene3D" id="3.40.630.30">
    <property type="match status" value="1"/>
</dbReference>
<dbReference type="InterPro" id="IPR016181">
    <property type="entry name" value="Acyl_CoA_acyltransferase"/>
</dbReference>
<evidence type="ECO:0008006" key="3">
    <source>
        <dbReference type="Google" id="ProtNLM"/>
    </source>
</evidence>
<protein>
    <recommendedName>
        <fullName evidence="3">GNAT family N-acetyltransferase</fullName>
    </recommendedName>
</protein>
<dbReference type="SUPFAM" id="SSF55729">
    <property type="entry name" value="Acyl-CoA N-acyltransferases (Nat)"/>
    <property type="match status" value="1"/>
</dbReference>
<evidence type="ECO:0000313" key="2">
    <source>
        <dbReference type="Proteomes" id="UP000318093"/>
    </source>
</evidence>
<dbReference type="AlphaFoldDB" id="A0A537J5W5"/>
<comment type="caution">
    <text evidence="1">The sequence shown here is derived from an EMBL/GenBank/DDBJ whole genome shotgun (WGS) entry which is preliminary data.</text>
</comment>
<evidence type="ECO:0000313" key="1">
    <source>
        <dbReference type="EMBL" id="TMI78930.1"/>
    </source>
</evidence>
<sequence>MNRKSPVTVREIVASDRSDWLRMRNALWPGSLTEHDAETQRYFDERNDRAVTFVAEVDGRLVGFLELDHRQYAEGCESSPVPFIVVCFRKALGEA</sequence>
<reference evidence="1 2" key="1">
    <citation type="journal article" date="2019" name="Nat. Microbiol.">
        <title>Mediterranean grassland soil C-N compound turnover is dependent on rainfall and depth, and is mediated by genomically divergent microorganisms.</title>
        <authorList>
            <person name="Diamond S."/>
            <person name="Andeer P.F."/>
            <person name="Li Z."/>
            <person name="Crits-Christoph A."/>
            <person name="Burstein D."/>
            <person name="Anantharaman K."/>
            <person name="Lane K.R."/>
            <person name="Thomas B.C."/>
            <person name="Pan C."/>
            <person name="Northen T.R."/>
            <person name="Banfield J.F."/>
        </authorList>
    </citation>
    <scope>NUCLEOTIDE SEQUENCE [LARGE SCALE GENOMIC DNA]</scope>
    <source>
        <strain evidence="1">NP_6</strain>
    </source>
</reference>
<dbReference type="EMBL" id="VBAN01000373">
    <property type="protein sequence ID" value="TMI78930.1"/>
    <property type="molecule type" value="Genomic_DNA"/>
</dbReference>